<evidence type="ECO:0000256" key="4">
    <source>
        <dbReference type="ARBA" id="ARBA00022792"/>
    </source>
</evidence>
<name>A0A9W4WEC5_9PEZI</name>
<evidence type="ECO:0000256" key="2">
    <source>
        <dbReference type="ARBA" id="ARBA00022547"/>
    </source>
</evidence>
<dbReference type="GO" id="GO:0045259">
    <property type="term" value="C:proton-transporting ATP synthase complex"/>
    <property type="evidence" value="ECO:0007669"/>
    <property type="project" value="UniProtKB-KW"/>
</dbReference>
<sequence>MARTEWETAKLEAEAYEQEQKTAIAAEAKAVLDSWVRYEGQVKQRQQKELAESIIAKVTKELENPKVLQQILQQSVADVEKIVSKQ</sequence>
<evidence type="ECO:0000256" key="1">
    <source>
        <dbReference type="ARBA" id="ARBA00022448"/>
    </source>
</evidence>
<dbReference type="SUPFAM" id="SSF161060">
    <property type="entry name" value="ATP synthase B chain-like"/>
    <property type="match status" value="1"/>
</dbReference>
<keyword evidence="1 8" id="KW-0813">Transport</keyword>
<evidence type="ECO:0000256" key="5">
    <source>
        <dbReference type="ARBA" id="ARBA00023065"/>
    </source>
</evidence>
<evidence type="ECO:0000256" key="3">
    <source>
        <dbReference type="ARBA" id="ARBA00022781"/>
    </source>
</evidence>
<keyword evidence="4 8" id="KW-0999">Mitochondrion inner membrane</keyword>
<evidence type="ECO:0000313" key="9">
    <source>
        <dbReference type="EMBL" id="CAI0646035.1"/>
    </source>
</evidence>
<keyword evidence="10" id="KW-1185">Reference proteome</keyword>
<dbReference type="Proteomes" id="UP001152533">
    <property type="component" value="Unassembled WGS sequence"/>
</dbReference>
<dbReference type="AlphaFoldDB" id="A0A9W4WEC5"/>
<dbReference type="GO" id="GO:0005743">
    <property type="term" value="C:mitochondrial inner membrane"/>
    <property type="evidence" value="ECO:0007669"/>
    <property type="project" value="UniProtKB-SubCell"/>
</dbReference>
<dbReference type="InterPro" id="IPR008688">
    <property type="entry name" value="ATP_synth_Bsub_B/MI25"/>
</dbReference>
<gene>
    <name evidence="9" type="ORF">CGXH109_LOCUS51140</name>
</gene>
<evidence type="ECO:0000256" key="6">
    <source>
        <dbReference type="ARBA" id="ARBA00023128"/>
    </source>
</evidence>
<protein>
    <recommendedName>
        <fullName evidence="8">ATP synthase subunit 4</fullName>
    </recommendedName>
</protein>
<dbReference type="EMBL" id="CAMGZC010000293">
    <property type="protein sequence ID" value="CAI0646035.1"/>
    <property type="molecule type" value="Genomic_DNA"/>
</dbReference>
<comment type="function">
    <text evidence="8">Subunit b, of the mitochondrial membrane ATP synthase complex (F(1)F(0) ATP synthase or Complex V) that produces ATP from ADP in the presence of a proton gradient across the membrane which is generated by electron transport complexes of the respiratory chain. ATP synthase complex consist of a soluble F(1) head domain - the catalytic core - and a membrane F(1) domain - the membrane proton channel. These two domains are linked by a central stalk rotating inside the F(1) region and a stationary peripheral stalk. During catalysis, ATP synthesis in the catalytic domain of F(1) is coupled via a rotary mechanism of the central stalk subunits to proton translocation. In vivo, can only synthesize ATP although its ATP hydrolase activity can be activated artificially in vitro. Part of the complex F(0) domain. Part of the complex F(0) domain and the peripheric stalk, which acts as a stator to hold the catalytic alpha(3)beta(3) subcomplex and subunit a/ATP6 static relative to the rotary elements.</text>
</comment>
<comment type="caution">
    <text evidence="9">The sequence shown here is derived from an EMBL/GenBank/DDBJ whole genome shotgun (WGS) entry which is preliminary data.</text>
</comment>
<keyword evidence="5 8" id="KW-0406">Ion transport</keyword>
<dbReference type="PANTHER" id="PTHR12733">
    <property type="entry name" value="MITOCHONDRIAL ATP SYNTHASE B CHAIN"/>
    <property type="match status" value="1"/>
</dbReference>
<evidence type="ECO:0000256" key="7">
    <source>
        <dbReference type="ARBA" id="ARBA00023136"/>
    </source>
</evidence>
<proteinExistence type="inferred from homology"/>
<dbReference type="InterPro" id="IPR013837">
    <property type="entry name" value="ATP_synth_F0_suB"/>
</dbReference>
<dbReference type="Pfam" id="PF05405">
    <property type="entry name" value="Mt_ATP-synt_B"/>
    <property type="match status" value="1"/>
</dbReference>
<organism evidence="9 10">
    <name type="scientific">Colletotrichum noveboracense</name>
    <dbReference type="NCBI Taxonomy" id="2664923"/>
    <lineage>
        <taxon>Eukaryota</taxon>
        <taxon>Fungi</taxon>
        <taxon>Dikarya</taxon>
        <taxon>Ascomycota</taxon>
        <taxon>Pezizomycotina</taxon>
        <taxon>Sordariomycetes</taxon>
        <taxon>Hypocreomycetidae</taxon>
        <taxon>Glomerellales</taxon>
        <taxon>Glomerellaceae</taxon>
        <taxon>Colletotrichum</taxon>
        <taxon>Colletotrichum gloeosporioides species complex</taxon>
    </lineage>
</organism>
<dbReference type="GO" id="GO:0046933">
    <property type="term" value="F:proton-transporting ATP synthase activity, rotational mechanism"/>
    <property type="evidence" value="ECO:0007669"/>
    <property type="project" value="TreeGrafter"/>
</dbReference>
<accession>A0A9W4WEC5</accession>
<dbReference type="PANTHER" id="PTHR12733:SF3">
    <property type="entry name" value="ATP SYNTHASE F(0) COMPLEX SUBUNIT B1, MITOCHONDRIAL"/>
    <property type="match status" value="1"/>
</dbReference>
<comment type="subunit">
    <text evidence="8">F-type ATPases have 2 components, CF(1) - the catalytic core - and CF(0) - the membrane proton channel. In yeast, the dimeric form of ATP synthase consists of 17 polypeptides: alpha, beta, gamma, delta, epsilon, 4 (B), 5 (OSCP), 6 (A), 8, 9 (C), d, E (Tim11), f, g, h, i/j and k.</text>
</comment>
<keyword evidence="3 8" id="KW-0375">Hydrogen ion transport</keyword>
<keyword evidence="7 8" id="KW-0472">Membrane</keyword>
<reference evidence="9" key="1">
    <citation type="submission" date="2022-08" db="EMBL/GenBank/DDBJ databases">
        <authorList>
            <person name="Giroux E."/>
            <person name="Giroux E."/>
        </authorList>
    </citation>
    <scope>NUCLEOTIDE SEQUENCE</scope>
    <source>
        <strain evidence="9">H1091258</strain>
    </source>
</reference>
<evidence type="ECO:0000313" key="10">
    <source>
        <dbReference type="Proteomes" id="UP001152533"/>
    </source>
</evidence>
<comment type="similarity">
    <text evidence="8">Belongs to the eukaryotic ATPase B chain family.</text>
</comment>
<evidence type="ECO:0000256" key="8">
    <source>
        <dbReference type="RuleBase" id="RU368017"/>
    </source>
</evidence>
<keyword evidence="6 8" id="KW-0496">Mitochondrion</keyword>
<dbReference type="Gene3D" id="1.20.5.2210">
    <property type="match status" value="1"/>
</dbReference>
<comment type="subcellular location">
    <subcellularLocation>
        <location evidence="8">Mitochondrion</location>
    </subcellularLocation>
    <subcellularLocation>
        <location evidence="8">Mitochondrion inner membrane</location>
    </subcellularLocation>
</comment>
<keyword evidence="2 8" id="KW-0138">CF(0)</keyword>